<proteinExistence type="predicted"/>
<reference evidence="1 2" key="2">
    <citation type="submission" date="2018-11" db="EMBL/GenBank/DDBJ databases">
        <authorList>
            <consortium name="Pathogen Informatics"/>
        </authorList>
    </citation>
    <scope>NUCLEOTIDE SEQUENCE [LARGE SCALE GENOMIC DNA]</scope>
</reference>
<dbReference type="WBParaSite" id="TTAC_0000567901-mRNA-1">
    <property type="protein sequence ID" value="TTAC_0000567901-mRNA-1"/>
    <property type="gene ID" value="TTAC_0000567901"/>
</dbReference>
<gene>
    <name evidence="1" type="ORF">TTAC_LOCUS5663</name>
</gene>
<organism evidence="3">
    <name type="scientific">Hydatigena taeniaeformis</name>
    <name type="common">Feline tapeworm</name>
    <name type="synonym">Taenia taeniaeformis</name>
    <dbReference type="NCBI Taxonomy" id="6205"/>
    <lineage>
        <taxon>Eukaryota</taxon>
        <taxon>Metazoa</taxon>
        <taxon>Spiralia</taxon>
        <taxon>Lophotrochozoa</taxon>
        <taxon>Platyhelminthes</taxon>
        <taxon>Cestoda</taxon>
        <taxon>Eucestoda</taxon>
        <taxon>Cyclophyllidea</taxon>
        <taxon>Taeniidae</taxon>
        <taxon>Hydatigera</taxon>
    </lineage>
</organism>
<evidence type="ECO:0000313" key="2">
    <source>
        <dbReference type="Proteomes" id="UP000274429"/>
    </source>
</evidence>
<dbReference type="EMBL" id="UYWX01008487">
    <property type="protein sequence ID" value="VDM27411.1"/>
    <property type="molecule type" value="Genomic_DNA"/>
</dbReference>
<reference evidence="3" key="1">
    <citation type="submission" date="2017-02" db="UniProtKB">
        <authorList>
            <consortium name="WormBaseParasite"/>
        </authorList>
    </citation>
    <scope>IDENTIFICATION</scope>
</reference>
<accession>A0A0R3WY39</accession>
<protein>
    <submittedName>
        <fullName evidence="3">Secreted protein</fullName>
    </submittedName>
</protein>
<evidence type="ECO:0000313" key="3">
    <source>
        <dbReference type="WBParaSite" id="TTAC_0000567901-mRNA-1"/>
    </source>
</evidence>
<keyword evidence="2" id="KW-1185">Reference proteome</keyword>
<dbReference type="Proteomes" id="UP000274429">
    <property type="component" value="Unassembled WGS sequence"/>
</dbReference>
<dbReference type="AlphaFoldDB" id="A0A0R3WY39"/>
<evidence type="ECO:0000313" key="1">
    <source>
        <dbReference type="EMBL" id="VDM27411.1"/>
    </source>
</evidence>
<name>A0A0R3WY39_HYDTA</name>
<sequence length="79" mass="8822">MQRVMRLRLLVAAVVHYTPRSSIAYESGLVALASLEKVLLPLLSKRCASFLAYLLHFLICHLYVQFPTNGSDELLSAVC</sequence>